<dbReference type="InterPro" id="IPR012538">
    <property type="entry name" value="Cyt_c_oxidase_su2a"/>
</dbReference>
<dbReference type="AlphaFoldDB" id="A0A1H9WRC3"/>
<accession>A0A1H9WRC3</accession>
<evidence type="ECO:0000313" key="2">
    <source>
        <dbReference type="EMBL" id="SES36364.1"/>
    </source>
</evidence>
<dbReference type="EMBL" id="FOGT01000019">
    <property type="protein sequence ID" value="SES36364.1"/>
    <property type="molecule type" value="Genomic_DNA"/>
</dbReference>
<proteinExistence type="predicted"/>
<sequence length="51" mass="6005">MSRTVLKTQQHQQLKQEDHSSLKGTLVFVMFLGAFILVSWFAVFYLFIIRT</sequence>
<keyword evidence="3" id="KW-1185">Reference proteome</keyword>
<dbReference type="Proteomes" id="UP000198571">
    <property type="component" value="Unassembled WGS sequence"/>
</dbReference>
<keyword evidence="1" id="KW-1133">Transmembrane helix</keyword>
<gene>
    <name evidence="2" type="ORF">SAMN05518684_11932</name>
</gene>
<dbReference type="RefSeq" id="WP_093055091.1">
    <property type="nucleotide sequence ID" value="NZ_FOGT01000019.1"/>
</dbReference>
<dbReference type="Pfam" id="PF08113">
    <property type="entry name" value="CoxIIa"/>
    <property type="match status" value="1"/>
</dbReference>
<protein>
    <submittedName>
        <fullName evidence="2">Cytochrome c oxidase subunit IIa family protein</fullName>
    </submittedName>
</protein>
<keyword evidence="1" id="KW-0472">Membrane</keyword>
<dbReference type="OrthoDB" id="2418411at2"/>
<dbReference type="STRING" id="1601833.SAMN05518684_11932"/>
<reference evidence="3" key="1">
    <citation type="submission" date="2016-10" db="EMBL/GenBank/DDBJ databases">
        <authorList>
            <person name="Varghese N."/>
            <person name="Submissions S."/>
        </authorList>
    </citation>
    <scope>NUCLEOTIDE SEQUENCE [LARGE SCALE GENOMIC DNA]</scope>
    <source>
        <strain evidence="3">S9</strain>
    </source>
</reference>
<keyword evidence="1" id="KW-0812">Transmembrane</keyword>
<evidence type="ECO:0000256" key="1">
    <source>
        <dbReference type="SAM" id="Phobius"/>
    </source>
</evidence>
<evidence type="ECO:0000313" key="3">
    <source>
        <dbReference type="Proteomes" id="UP000198571"/>
    </source>
</evidence>
<name>A0A1H9WRC3_9BACI</name>
<feature type="transmembrane region" description="Helical" evidence="1">
    <location>
        <begin position="26"/>
        <end position="48"/>
    </location>
</feature>
<organism evidence="2 3">
    <name type="scientific">Salipaludibacillus aurantiacus</name>
    <dbReference type="NCBI Taxonomy" id="1601833"/>
    <lineage>
        <taxon>Bacteria</taxon>
        <taxon>Bacillati</taxon>
        <taxon>Bacillota</taxon>
        <taxon>Bacilli</taxon>
        <taxon>Bacillales</taxon>
        <taxon>Bacillaceae</taxon>
    </lineage>
</organism>